<proteinExistence type="predicted"/>
<dbReference type="KEGG" id="dli:dnl_59420"/>
<keyword evidence="2" id="KW-1185">Reference proteome</keyword>
<dbReference type="SUPFAM" id="SSF88723">
    <property type="entry name" value="PIN domain-like"/>
    <property type="match status" value="1"/>
</dbReference>
<dbReference type="InterPro" id="IPR029060">
    <property type="entry name" value="PIN-like_dom_sf"/>
</dbReference>
<evidence type="ECO:0000313" key="2">
    <source>
        <dbReference type="Proteomes" id="UP000663720"/>
    </source>
</evidence>
<evidence type="ECO:0000313" key="1">
    <source>
        <dbReference type="EMBL" id="QTA83530.1"/>
    </source>
</evidence>
<sequence>MLLEQVFCEAIQKFLSFSTFIPINENITEKYAVVRKKLRQTDRPLPENDIWIAAICLELQDS</sequence>
<dbReference type="EMBL" id="CP061799">
    <property type="protein sequence ID" value="QTA83530.1"/>
    <property type="molecule type" value="Genomic_DNA"/>
</dbReference>
<dbReference type="Gene3D" id="3.40.50.1010">
    <property type="entry name" value="5'-nuclease"/>
    <property type="match status" value="1"/>
</dbReference>
<reference evidence="1" key="1">
    <citation type="journal article" date="2021" name="Microb. Physiol.">
        <title>Proteogenomic Insights into the Physiology of Marine, Sulfate-Reducing, Filamentous Desulfonema limicola and Desulfonema magnum.</title>
        <authorList>
            <person name="Schnaars V."/>
            <person name="Wohlbrand L."/>
            <person name="Scheve S."/>
            <person name="Hinrichs C."/>
            <person name="Reinhardt R."/>
            <person name="Rabus R."/>
        </authorList>
    </citation>
    <scope>NUCLEOTIDE SEQUENCE</scope>
    <source>
        <strain evidence="1">5ac10</strain>
    </source>
</reference>
<protein>
    <submittedName>
        <fullName evidence="1">PIN domain-containing protein</fullName>
    </submittedName>
</protein>
<accession>A0A975BEB5</accession>
<gene>
    <name evidence="1" type="ORF">dnl_59420</name>
</gene>
<name>A0A975BEB5_9BACT</name>
<dbReference type="Proteomes" id="UP000663720">
    <property type="component" value="Chromosome"/>
</dbReference>
<organism evidence="1 2">
    <name type="scientific">Desulfonema limicola</name>
    <dbReference type="NCBI Taxonomy" id="45656"/>
    <lineage>
        <taxon>Bacteria</taxon>
        <taxon>Pseudomonadati</taxon>
        <taxon>Thermodesulfobacteriota</taxon>
        <taxon>Desulfobacteria</taxon>
        <taxon>Desulfobacterales</taxon>
        <taxon>Desulfococcaceae</taxon>
        <taxon>Desulfonema</taxon>
    </lineage>
</organism>
<dbReference type="AlphaFoldDB" id="A0A975BEB5"/>